<proteinExistence type="predicted"/>
<sequence>MSSIPLFLDSLLLEGRPELGDRSDGVDVGWEEIDGCVDERELMSVIFDVDEGDPGGDDDGYGLDVMDPGWEVVSELGFERASGDETAGSPVFFQDDDDFADFYAVEYEPMFEPENSSLGAQPAWKSALEALDRTTIACTQDEDVLDCPICKDGMNDGEQARKMPCGHIYHSDCIRKWLQIRNTCPVCRFALQ</sequence>
<dbReference type="EMBL" id="CM042888">
    <property type="protein sequence ID" value="KAI4326591.1"/>
    <property type="molecule type" value="Genomic_DNA"/>
</dbReference>
<keyword evidence="2" id="KW-1185">Reference proteome</keyword>
<evidence type="ECO:0000313" key="1">
    <source>
        <dbReference type="EMBL" id="KAI4326591.1"/>
    </source>
</evidence>
<gene>
    <name evidence="1" type="ORF">MLD38_031889</name>
</gene>
<name>A0ACB9MS75_9MYRT</name>
<reference evidence="2" key="1">
    <citation type="journal article" date="2023" name="Front. Plant Sci.">
        <title>Chromosomal-level genome assembly of Melastoma candidum provides insights into trichome evolution.</title>
        <authorList>
            <person name="Zhong Y."/>
            <person name="Wu W."/>
            <person name="Sun C."/>
            <person name="Zou P."/>
            <person name="Liu Y."/>
            <person name="Dai S."/>
            <person name="Zhou R."/>
        </authorList>
    </citation>
    <scope>NUCLEOTIDE SEQUENCE [LARGE SCALE GENOMIC DNA]</scope>
</reference>
<protein>
    <submittedName>
        <fullName evidence="1">Uncharacterized protein</fullName>
    </submittedName>
</protein>
<dbReference type="Proteomes" id="UP001057402">
    <property type="component" value="Chromosome 9"/>
</dbReference>
<comment type="caution">
    <text evidence="1">The sequence shown here is derived from an EMBL/GenBank/DDBJ whole genome shotgun (WGS) entry which is preliminary data.</text>
</comment>
<accession>A0ACB9MS75</accession>
<evidence type="ECO:0000313" key="2">
    <source>
        <dbReference type="Proteomes" id="UP001057402"/>
    </source>
</evidence>
<organism evidence="1 2">
    <name type="scientific">Melastoma candidum</name>
    <dbReference type="NCBI Taxonomy" id="119954"/>
    <lineage>
        <taxon>Eukaryota</taxon>
        <taxon>Viridiplantae</taxon>
        <taxon>Streptophyta</taxon>
        <taxon>Embryophyta</taxon>
        <taxon>Tracheophyta</taxon>
        <taxon>Spermatophyta</taxon>
        <taxon>Magnoliopsida</taxon>
        <taxon>eudicotyledons</taxon>
        <taxon>Gunneridae</taxon>
        <taxon>Pentapetalae</taxon>
        <taxon>rosids</taxon>
        <taxon>malvids</taxon>
        <taxon>Myrtales</taxon>
        <taxon>Melastomataceae</taxon>
        <taxon>Melastomatoideae</taxon>
        <taxon>Melastomateae</taxon>
        <taxon>Melastoma</taxon>
    </lineage>
</organism>